<proteinExistence type="predicted"/>
<evidence type="ECO:0000313" key="2">
    <source>
        <dbReference type="Proteomes" id="UP000756346"/>
    </source>
</evidence>
<dbReference type="Proteomes" id="UP000756346">
    <property type="component" value="Unassembled WGS sequence"/>
</dbReference>
<dbReference type="RefSeq" id="XP_046016717.1">
    <property type="nucleotide sequence ID" value="XM_046163208.1"/>
</dbReference>
<organism evidence="1 2">
    <name type="scientific">Microdochium trichocladiopsis</name>
    <dbReference type="NCBI Taxonomy" id="1682393"/>
    <lineage>
        <taxon>Eukaryota</taxon>
        <taxon>Fungi</taxon>
        <taxon>Dikarya</taxon>
        <taxon>Ascomycota</taxon>
        <taxon>Pezizomycotina</taxon>
        <taxon>Sordariomycetes</taxon>
        <taxon>Xylariomycetidae</taxon>
        <taxon>Xylariales</taxon>
        <taxon>Microdochiaceae</taxon>
        <taxon>Microdochium</taxon>
    </lineage>
</organism>
<dbReference type="AlphaFoldDB" id="A0A9P8YEM3"/>
<reference evidence="1" key="1">
    <citation type="journal article" date="2021" name="Nat. Commun.">
        <title>Genetic determinants of endophytism in the Arabidopsis root mycobiome.</title>
        <authorList>
            <person name="Mesny F."/>
            <person name="Miyauchi S."/>
            <person name="Thiergart T."/>
            <person name="Pickel B."/>
            <person name="Atanasova L."/>
            <person name="Karlsson M."/>
            <person name="Huettel B."/>
            <person name="Barry K.W."/>
            <person name="Haridas S."/>
            <person name="Chen C."/>
            <person name="Bauer D."/>
            <person name="Andreopoulos W."/>
            <person name="Pangilinan J."/>
            <person name="LaButti K."/>
            <person name="Riley R."/>
            <person name="Lipzen A."/>
            <person name="Clum A."/>
            <person name="Drula E."/>
            <person name="Henrissat B."/>
            <person name="Kohler A."/>
            <person name="Grigoriev I.V."/>
            <person name="Martin F.M."/>
            <person name="Hacquard S."/>
        </authorList>
    </citation>
    <scope>NUCLEOTIDE SEQUENCE</scope>
    <source>
        <strain evidence="1">MPI-CAGE-CH-0230</strain>
    </source>
</reference>
<accession>A0A9P8YEM3</accession>
<protein>
    <submittedName>
        <fullName evidence="1">Uncharacterized protein</fullName>
    </submittedName>
</protein>
<sequence length="134" mass="15413">MRDPSLVSRHQHHSICKLLRIRATQVPQRRQSTWGLPPLPFFVPSYITRRDEPTWRGSRAQPSDEMVSYLRYATSMTMMPRFSAFVWPTSLEVPPATTISPPDSLRISANVSHIRPFTVRITLSNSSATQLHQR</sequence>
<dbReference type="GeneID" id="70192754"/>
<name>A0A9P8YEM3_9PEZI</name>
<dbReference type="EMBL" id="JAGTJQ010000002">
    <property type="protein sequence ID" value="KAH7037596.1"/>
    <property type="molecule type" value="Genomic_DNA"/>
</dbReference>
<comment type="caution">
    <text evidence="1">The sequence shown here is derived from an EMBL/GenBank/DDBJ whole genome shotgun (WGS) entry which is preliminary data.</text>
</comment>
<keyword evidence="2" id="KW-1185">Reference proteome</keyword>
<gene>
    <name evidence="1" type="ORF">B0I36DRAFT_68407</name>
</gene>
<evidence type="ECO:0000313" key="1">
    <source>
        <dbReference type="EMBL" id="KAH7037596.1"/>
    </source>
</evidence>